<proteinExistence type="predicted"/>
<accession>A0A0A9FV58</accession>
<evidence type="ECO:0000313" key="1">
    <source>
        <dbReference type="EMBL" id="JAE12228.1"/>
    </source>
</evidence>
<reference evidence="1" key="2">
    <citation type="journal article" date="2015" name="Data Brief">
        <title>Shoot transcriptome of the giant reed, Arundo donax.</title>
        <authorList>
            <person name="Barrero R.A."/>
            <person name="Guerrero F.D."/>
            <person name="Moolhuijzen P."/>
            <person name="Goolsby J.A."/>
            <person name="Tidwell J."/>
            <person name="Bellgard S.E."/>
            <person name="Bellgard M.I."/>
        </authorList>
    </citation>
    <scope>NUCLEOTIDE SEQUENCE</scope>
    <source>
        <tissue evidence="1">Shoot tissue taken approximately 20 cm above the soil surface</tissue>
    </source>
</reference>
<name>A0A0A9FV58_ARUDO</name>
<protein>
    <submittedName>
        <fullName evidence="1">Uncharacterized protein</fullName>
    </submittedName>
</protein>
<dbReference type="AlphaFoldDB" id="A0A0A9FV58"/>
<reference evidence="1" key="1">
    <citation type="submission" date="2014-09" db="EMBL/GenBank/DDBJ databases">
        <authorList>
            <person name="Magalhaes I.L.F."/>
            <person name="Oliveira U."/>
            <person name="Santos F.R."/>
            <person name="Vidigal T.H.D.A."/>
            <person name="Brescovit A.D."/>
            <person name="Santos A.J."/>
        </authorList>
    </citation>
    <scope>NUCLEOTIDE SEQUENCE</scope>
    <source>
        <tissue evidence="1">Shoot tissue taken approximately 20 cm above the soil surface</tissue>
    </source>
</reference>
<organism evidence="1">
    <name type="scientific">Arundo donax</name>
    <name type="common">Giant reed</name>
    <name type="synonym">Donax arundinaceus</name>
    <dbReference type="NCBI Taxonomy" id="35708"/>
    <lineage>
        <taxon>Eukaryota</taxon>
        <taxon>Viridiplantae</taxon>
        <taxon>Streptophyta</taxon>
        <taxon>Embryophyta</taxon>
        <taxon>Tracheophyta</taxon>
        <taxon>Spermatophyta</taxon>
        <taxon>Magnoliopsida</taxon>
        <taxon>Liliopsida</taxon>
        <taxon>Poales</taxon>
        <taxon>Poaceae</taxon>
        <taxon>PACMAD clade</taxon>
        <taxon>Arundinoideae</taxon>
        <taxon>Arundineae</taxon>
        <taxon>Arundo</taxon>
    </lineage>
</organism>
<sequence>MRTAVCGVPLLDWPRGATVRGYGTGLASCSML</sequence>
<dbReference type="EMBL" id="GBRH01185668">
    <property type="protein sequence ID" value="JAE12228.1"/>
    <property type="molecule type" value="Transcribed_RNA"/>
</dbReference>